<proteinExistence type="inferred from homology"/>
<evidence type="ECO:0000313" key="5">
    <source>
        <dbReference type="Proteomes" id="UP000663792"/>
    </source>
</evidence>
<dbReference type="GO" id="GO:0004519">
    <property type="term" value="F:endonuclease activity"/>
    <property type="evidence" value="ECO:0007669"/>
    <property type="project" value="InterPro"/>
</dbReference>
<dbReference type="EMBL" id="JAERWK010000023">
    <property type="protein sequence ID" value="MBM9469066.1"/>
    <property type="molecule type" value="Genomic_DNA"/>
</dbReference>
<gene>
    <name evidence="4" type="ORF">JL106_17405</name>
</gene>
<dbReference type="AlphaFoldDB" id="A0A938YAQ4"/>
<dbReference type="RefSeq" id="WP_205262028.1">
    <property type="nucleotide sequence ID" value="NZ_JAERWK010000023.1"/>
</dbReference>
<accession>A0A938YAQ4</accession>
<comment type="similarity">
    <text evidence="1">Belongs to the Rv1128c/1148c/1588c/1702c/1945/3466 family.</text>
</comment>
<evidence type="ECO:0000256" key="1">
    <source>
        <dbReference type="ARBA" id="ARBA00023450"/>
    </source>
</evidence>
<dbReference type="InterPro" id="IPR003615">
    <property type="entry name" value="HNH_nuc"/>
</dbReference>
<evidence type="ECO:0000256" key="2">
    <source>
        <dbReference type="SAM" id="MobiDB-lite"/>
    </source>
</evidence>
<feature type="region of interest" description="Disordered" evidence="2">
    <location>
        <begin position="63"/>
        <end position="83"/>
    </location>
</feature>
<dbReference type="GO" id="GO:0003676">
    <property type="term" value="F:nucleic acid binding"/>
    <property type="evidence" value="ECO:0007669"/>
    <property type="project" value="InterPro"/>
</dbReference>
<sequence>MSNTLTQQPVTPAVVTAWVDQFATTGPHGLGEHDLVELITGLERLKAAAAAVQARSTTALLDSQLTASDSAASPNESGDAAKRRRLAVRRSVGAQVALARRVSPHQGGRHLGLAVALRDELPKLGAALRRGAVSEWRATLVARETAYLNPDLRRAADHELAGSYAGLGDRALAAEATRIAYRLDPKQAVARNAKAHHDRRVSLRPAPDCMTYLTALLPVVQGVAVIAALQRHADTVFAAGDERGRGQVMADELVARVTAVAAPAADTVEASDDAADMSDLPTVPAGVDLTINLVMTDRTLLDGDTEPAVIVGHGPIPASLARHLIRQAPESSRVFVRRLFQDPTGQLTHADPRRRRFAFLDRQFLIARDQTCRTPWCDAPIRHADHIQPHTDQGPTLLDNGQGLCARCNLTKDHDGWHTDGTGAAAVIITPTGHEYRSVPPTPPRSAEWDGTDSLEAGSAGAADAGRPVPQADQALVLAARRGSRQLGRGKWQV</sequence>
<dbReference type="Pfam" id="PF02720">
    <property type="entry name" value="DUF222"/>
    <property type="match status" value="1"/>
</dbReference>
<name>A0A938YAQ4_9ACTN</name>
<dbReference type="Gene3D" id="1.10.30.50">
    <property type="match status" value="1"/>
</dbReference>
<feature type="compositionally biased region" description="Polar residues" evidence="2">
    <location>
        <begin position="63"/>
        <end position="76"/>
    </location>
</feature>
<protein>
    <submittedName>
        <fullName evidence="4">DUF222 domain-containing protein</fullName>
    </submittedName>
</protein>
<dbReference type="Proteomes" id="UP000663792">
    <property type="component" value="Unassembled WGS sequence"/>
</dbReference>
<comment type="caution">
    <text evidence="4">The sequence shown here is derived from an EMBL/GenBank/DDBJ whole genome shotgun (WGS) entry which is preliminary data.</text>
</comment>
<dbReference type="CDD" id="cd00085">
    <property type="entry name" value="HNHc"/>
    <property type="match status" value="1"/>
</dbReference>
<feature type="region of interest" description="Disordered" evidence="2">
    <location>
        <begin position="436"/>
        <end position="469"/>
    </location>
</feature>
<dbReference type="SMART" id="SM00507">
    <property type="entry name" value="HNHc"/>
    <property type="match status" value="1"/>
</dbReference>
<feature type="domain" description="HNH nuclease" evidence="3">
    <location>
        <begin position="360"/>
        <end position="410"/>
    </location>
</feature>
<dbReference type="Pfam" id="PF01844">
    <property type="entry name" value="HNH"/>
    <property type="match status" value="1"/>
</dbReference>
<dbReference type="GO" id="GO:0008270">
    <property type="term" value="F:zinc ion binding"/>
    <property type="evidence" value="ECO:0007669"/>
    <property type="project" value="InterPro"/>
</dbReference>
<evidence type="ECO:0000259" key="3">
    <source>
        <dbReference type="SMART" id="SM00507"/>
    </source>
</evidence>
<evidence type="ECO:0000313" key="4">
    <source>
        <dbReference type="EMBL" id="MBM9469066.1"/>
    </source>
</evidence>
<reference evidence="4" key="1">
    <citation type="submission" date="2021-01" db="EMBL/GenBank/DDBJ databases">
        <title>YIM 132084 draft genome.</title>
        <authorList>
            <person name="An D."/>
        </authorList>
    </citation>
    <scope>NUCLEOTIDE SEQUENCE</scope>
    <source>
        <strain evidence="4">YIM 132084</strain>
    </source>
</reference>
<organism evidence="4 5">
    <name type="scientific">Nakamurella leprariae</name>
    <dbReference type="NCBI Taxonomy" id="2803911"/>
    <lineage>
        <taxon>Bacteria</taxon>
        <taxon>Bacillati</taxon>
        <taxon>Actinomycetota</taxon>
        <taxon>Actinomycetes</taxon>
        <taxon>Nakamurellales</taxon>
        <taxon>Nakamurellaceae</taxon>
        <taxon>Nakamurella</taxon>
    </lineage>
</organism>
<keyword evidence="5" id="KW-1185">Reference proteome</keyword>
<dbReference type="InterPro" id="IPR002711">
    <property type="entry name" value="HNH"/>
</dbReference>
<dbReference type="InterPro" id="IPR003870">
    <property type="entry name" value="DUF222"/>
</dbReference>